<dbReference type="InterPro" id="IPR008271">
    <property type="entry name" value="Ser/Thr_kinase_AS"/>
</dbReference>
<comment type="similarity">
    <text evidence="7">Belongs to the protein kinase superfamily. Ser/Thr protein kinase family. GCN2 subfamily.</text>
</comment>
<dbReference type="SUPFAM" id="SSF56112">
    <property type="entry name" value="Protein kinase-like (PK-like)"/>
    <property type="match status" value="1"/>
</dbReference>
<dbReference type="FunFam" id="3.30.200.20:FF:000536">
    <property type="entry name" value="Eukaryotic translation initiation factor 2-alpha kinase 2"/>
    <property type="match status" value="1"/>
</dbReference>
<dbReference type="GeneID" id="103271661"/>
<dbReference type="AlphaFoldDB" id="A0A3Q0EFS0"/>
<keyword evidence="6 8" id="KW-0067">ATP-binding</keyword>
<protein>
    <submittedName>
        <fullName evidence="13">Interferon-induced, double-stranded RNA-activated protein kinase-like</fullName>
    </submittedName>
</protein>
<name>A0A3Q0EFS0_CARSF</name>
<dbReference type="GO" id="GO:0005524">
    <property type="term" value="F:ATP binding"/>
    <property type="evidence" value="ECO:0007669"/>
    <property type="project" value="UniProtKB-UniRule"/>
</dbReference>
<keyword evidence="4 8" id="KW-0547">Nucleotide-binding</keyword>
<dbReference type="GO" id="GO:0005737">
    <property type="term" value="C:cytoplasm"/>
    <property type="evidence" value="ECO:0007669"/>
    <property type="project" value="TreeGrafter"/>
</dbReference>
<dbReference type="FunFam" id="1.10.510.10:FF:000251">
    <property type="entry name" value="eukaryotic translation initiation factor 2-alpha kinase 3"/>
    <property type="match status" value="1"/>
</dbReference>
<keyword evidence="1 9" id="KW-0723">Serine/threonine-protein kinase</keyword>
<evidence type="ECO:0000256" key="7">
    <source>
        <dbReference type="ARBA" id="ARBA00037982"/>
    </source>
</evidence>
<dbReference type="GO" id="GO:0004694">
    <property type="term" value="F:eukaryotic translation initiation factor 2alpha kinase activity"/>
    <property type="evidence" value="ECO:0007669"/>
    <property type="project" value="TreeGrafter"/>
</dbReference>
<keyword evidence="3" id="KW-0808">Transferase</keyword>
<dbReference type="PANTHER" id="PTHR11042:SF163">
    <property type="entry name" value="INTERFERON-INDUCED, DOUBLE-STRANDED RNA-ACTIVATED PROTEIN KINASE"/>
    <property type="match status" value="1"/>
</dbReference>
<evidence type="ECO:0000256" key="2">
    <source>
        <dbReference type="ARBA" id="ARBA00022553"/>
    </source>
</evidence>
<evidence type="ECO:0000256" key="5">
    <source>
        <dbReference type="ARBA" id="ARBA00022777"/>
    </source>
</evidence>
<dbReference type="InterPro" id="IPR050339">
    <property type="entry name" value="CC_SR_Kinase"/>
</dbReference>
<dbReference type="KEGG" id="csyr:103271661"/>
<dbReference type="Proteomes" id="UP000189704">
    <property type="component" value="Unplaced"/>
</dbReference>
<dbReference type="Gene3D" id="3.30.200.20">
    <property type="entry name" value="Phosphorylase Kinase, domain 1"/>
    <property type="match status" value="1"/>
</dbReference>
<feature type="compositionally biased region" description="Basic and acidic residues" evidence="10">
    <location>
        <begin position="60"/>
        <end position="70"/>
    </location>
</feature>
<evidence type="ECO:0000256" key="10">
    <source>
        <dbReference type="SAM" id="MobiDB-lite"/>
    </source>
</evidence>
<keyword evidence="5" id="KW-0418">Kinase</keyword>
<gene>
    <name evidence="13" type="primary">LOC103271661</name>
</gene>
<sequence length="410" mass="45922">MSSGICVHSVSPQSLITAETSEGSSRESHVALQSTDIQMAGLAINSEQRDSTEQGPESPDDVKDVEDLGNDREDSNLVMLGVRSLQVTAHQCLAPTFDCPESEDKKYTVDIRFSNDFKEIELIGSGGFGQVFKAKHKIDGETYIIKRVKYDNEKVEDEVKALAKLNHVNIVGYNACWEGTDYNPESSNNDIESSDFQTEYSDIFIDNSINESRSTTRCLFIQMEFCDGGTLAKRIDDRRGKTPDKDLALELFEQITTGVDYIHSNNLIHRDLKPSNIFLVGETQIKIGDFGLVAYMKHNGKRTHNAGTLGYMSPEQISSQEYGKEVDIYALGLILAELLHIPGTHMEKGKLFSDLRNGIFSDIFETKEKSLLKKLLSMKPKNRPNTSQILKTLDIWKFGPETRVIISSPF</sequence>
<dbReference type="Gene3D" id="1.10.510.10">
    <property type="entry name" value="Transferase(Phosphotransferase) domain 1"/>
    <property type="match status" value="1"/>
</dbReference>
<evidence type="ECO:0000256" key="9">
    <source>
        <dbReference type="RuleBase" id="RU000304"/>
    </source>
</evidence>
<dbReference type="RefSeq" id="XP_021573772.1">
    <property type="nucleotide sequence ID" value="XM_021718097.1"/>
</dbReference>
<proteinExistence type="inferred from homology"/>
<evidence type="ECO:0000259" key="11">
    <source>
        <dbReference type="PROSITE" id="PS50011"/>
    </source>
</evidence>
<keyword evidence="12" id="KW-1185">Reference proteome</keyword>
<dbReference type="PROSITE" id="PS50011">
    <property type="entry name" value="PROTEIN_KINASE_DOM"/>
    <property type="match status" value="1"/>
</dbReference>
<dbReference type="PROSITE" id="PS00107">
    <property type="entry name" value="PROTEIN_KINASE_ATP"/>
    <property type="match status" value="1"/>
</dbReference>
<evidence type="ECO:0000256" key="6">
    <source>
        <dbReference type="ARBA" id="ARBA00022840"/>
    </source>
</evidence>
<evidence type="ECO:0000256" key="8">
    <source>
        <dbReference type="PROSITE-ProRule" id="PRU10141"/>
    </source>
</evidence>
<dbReference type="PANTHER" id="PTHR11042">
    <property type="entry name" value="EUKARYOTIC TRANSLATION INITIATION FACTOR 2-ALPHA KINASE EIF2-ALPHA KINASE -RELATED"/>
    <property type="match status" value="1"/>
</dbReference>
<keyword evidence="2" id="KW-0597">Phosphoprotein</keyword>
<dbReference type="InterPro" id="IPR011009">
    <property type="entry name" value="Kinase-like_dom_sf"/>
</dbReference>
<dbReference type="SMART" id="SM00220">
    <property type="entry name" value="S_TKc"/>
    <property type="match status" value="1"/>
</dbReference>
<dbReference type="InterPro" id="IPR000719">
    <property type="entry name" value="Prot_kinase_dom"/>
</dbReference>
<dbReference type="OrthoDB" id="341578at2759"/>
<evidence type="ECO:0000256" key="4">
    <source>
        <dbReference type="ARBA" id="ARBA00022741"/>
    </source>
</evidence>
<feature type="domain" description="Protein kinase" evidence="11">
    <location>
        <begin position="117"/>
        <end position="397"/>
    </location>
</feature>
<reference evidence="13" key="1">
    <citation type="submission" date="2025-08" db="UniProtKB">
        <authorList>
            <consortium name="RefSeq"/>
        </authorList>
    </citation>
    <scope>IDENTIFICATION</scope>
</reference>
<organism evidence="12 13">
    <name type="scientific">Carlito syrichta</name>
    <name type="common">Philippine tarsier</name>
    <name type="synonym">Tarsius syrichta</name>
    <dbReference type="NCBI Taxonomy" id="1868482"/>
    <lineage>
        <taxon>Eukaryota</taxon>
        <taxon>Metazoa</taxon>
        <taxon>Chordata</taxon>
        <taxon>Craniata</taxon>
        <taxon>Vertebrata</taxon>
        <taxon>Euteleostomi</taxon>
        <taxon>Mammalia</taxon>
        <taxon>Eutheria</taxon>
        <taxon>Euarchontoglires</taxon>
        <taxon>Primates</taxon>
        <taxon>Haplorrhini</taxon>
        <taxon>Tarsiiformes</taxon>
        <taxon>Tarsiidae</taxon>
        <taxon>Carlito</taxon>
    </lineage>
</organism>
<dbReference type="Pfam" id="PF00069">
    <property type="entry name" value="Pkinase"/>
    <property type="match status" value="1"/>
</dbReference>
<dbReference type="InterPro" id="IPR017441">
    <property type="entry name" value="Protein_kinase_ATP_BS"/>
</dbReference>
<evidence type="ECO:0000313" key="12">
    <source>
        <dbReference type="Proteomes" id="UP000189704"/>
    </source>
</evidence>
<feature type="binding site" evidence="8">
    <location>
        <position position="146"/>
    </location>
    <ligand>
        <name>ATP</name>
        <dbReference type="ChEBI" id="CHEBI:30616"/>
    </ligand>
</feature>
<evidence type="ECO:0000256" key="3">
    <source>
        <dbReference type="ARBA" id="ARBA00022679"/>
    </source>
</evidence>
<feature type="region of interest" description="Disordered" evidence="10">
    <location>
        <begin position="37"/>
        <end position="70"/>
    </location>
</feature>
<accession>A0A3Q0EFS0</accession>
<dbReference type="GO" id="GO:0005634">
    <property type="term" value="C:nucleus"/>
    <property type="evidence" value="ECO:0007669"/>
    <property type="project" value="TreeGrafter"/>
</dbReference>
<evidence type="ECO:0000256" key="1">
    <source>
        <dbReference type="ARBA" id="ARBA00022527"/>
    </source>
</evidence>
<dbReference type="PROSITE" id="PS00108">
    <property type="entry name" value="PROTEIN_KINASE_ST"/>
    <property type="match status" value="1"/>
</dbReference>
<evidence type="ECO:0000313" key="13">
    <source>
        <dbReference type="RefSeq" id="XP_021573772.1"/>
    </source>
</evidence>